<gene>
    <name evidence="1" type="ORF">C8Q71DRAFT_471079</name>
</gene>
<accession>A0ABQ8KNH5</accession>
<dbReference type="GeneID" id="71999488"/>
<name>A0ABQ8KNH5_9APHY</name>
<evidence type="ECO:0000313" key="1">
    <source>
        <dbReference type="EMBL" id="KAH9839969.1"/>
    </source>
</evidence>
<sequence length="200" mass="22237">MQYLDRQSHTNIINAVSIWETGPLSVHSNPEFPYVPRLGVDGTEVAAAAIALYLTLVLNTKGGEHAVLGSANGNRLCEIINLARDLPAIDPLISFNSHTASIVHPLKRMRHMISTGEGRPTGFRQRLKRLLRLSPGRTGLSEEQEAMLDHGLHSLLCDMRKKRPYIPRNANDVLGTQNLLHLSLGLPLTIVWIILERAEY</sequence>
<evidence type="ECO:0000313" key="2">
    <source>
        <dbReference type="Proteomes" id="UP000814176"/>
    </source>
</evidence>
<dbReference type="RefSeq" id="XP_047781619.1">
    <property type="nucleotide sequence ID" value="XM_047918756.1"/>
</dbReference>
<organism evidence="1 2">
    <name type="scientific">Rhodofomes roseus</name>
    <dbReference type="NCBI Taxonomy" id="34475"/>
    <lineage>
        <taxon>Eukaryota</taxon>
        <taxon>Fungi</taxon>
        <taxon>Dikarya</taxon>
        <taxon>Basidiomycota</taxon>
        <taxon>Agaricomycotina</taxon>
        <taxon>Agaricomycetes</taxon>
        <taxon>Polyporales</taxon>
        <taxon>Rhodofomes</taxon>
    </lineage>
</organism>
<reference evidence="1 2" key="1">
    <citation type="journal article" date="2021" name="Environ. Microbiol.">
        <title>Gene family expansions and transcriptome signatures uncover fungal adaptations to wood decay.</title>
        <authorList>
            <person name="Hage H."/>
            <person name="Miyauchi S."/>
            <person name="Viragh M."/>
            <person name="Drula E."/>
            <person name="Min B."/>
            <person name="Chaduli D."/>
            <person name="Navarro D."/>
            <person name="Favel A."/>
            <person name="Norest M."/>
            <person name="Lesage-Meessen L."/>
            <person name="Balint B."/>
            <person name="Merenyi Z."/>
            <person name="de Eugenio L."/>
            <person name="Morin E."/>
            <person name="Martinez A.T."/>
            <person name="Baldrian P."/>
            <person name="Stursova M."/>
            <person name="Martinez M.J."/>
            <person name="Novotny C."/>
            <person name="Magnuson J.K."/>
            <person name="Spatafora J.W."/>
            <person name="Maurice S."/>
            <person name="Pangilinan J."/>
            <person name="Andreopoulos W."/>
            <person name="LaButti K."/>
            <person name="Hundley H."/>
            <person name="Na H."/>
            <person name="Kuo A."/>
            <person name="Barry K."/>
            <person name="Lipzen A."/>
            <person name="Henrissat B."/>
            <person name="Riley R."/>
            <person name="Ahrendt S."/>
            <person name="Nagy L.G."/>
            <person name="Grigoriev I.V."/>
            <person name="Martin F."/>
            <person name="Rosso M.N."/>
        </authorList>
    </citation>
    <scope>NUCLEOTIDE SEQUENCE [LARGE SCALE GENOMIC DNA]</scope>
    <source>
        <strain evidence="1 2">CIRM-BRFM 1785</strain>
    </source>
</reference>
<keyword evidence="2" id="KW-1185">Reference proteome</keyword>
<comment type="caution">
    <text evidence="1">The sequence shown here is derived from an EMBL/GenBank/DDBJ whole genome shotgun (WGS) entry which is preliminary data.</text>
</comment>
<proteinExistence type="predicted"/>
<dbReference type="Proteomes" id="UP000814176">
    <property type="component" value="Unassembled WGS sequence"/>
</dbReference>
<protein>
    <submittedName>
        <fullName evidence="1">Uncharacterized protein</fullName>
    </submittedName>
</protein>
<dbReference type="EMBL" id="JADCUA010000005">
    <property type="protein sequence ID" value="KAH9839969.1"/>
    <property type="molecule type" value="Genomic_DNA"/>
</dbReference>